<proteinExistence type="predicted"/>
<keyword evidence="3" id="KW-1185">Reference proteome</keyword>
<evidence type="ECO:0000313" key="3">
    <source>
        <dbReference type="Proteomes" id="UP001642483"/>
    </source>
</evidence>
<sequence>MTTTEAYEQSTPINSAPQYHDSQWIASMVFSFTAATFVMYVLTAHTFYVTKQRMLICWKRPYSDPMCSLSIINTFTLVAGLAVLTYIAIQLPLIVPPSEIFCPVYHTEATGCTPSPNNESSDGKWYALLTMTMCFQILLLVSILMPLHMHKRRMLHQGYNSDAMLPVIKRAAITASVCIVSDIANLVFSTTYYNKTVYINHMVYSGNLMINYVALICSAANWKEKVMPCLQMQENEMNYAASSVSQL</sequence>
<protein>
    <recommendedName>
        <fullName evidence="4">G-protein coupled receptors family 1 profile domain-containing protein</fullName>
    </recommendedName>
</protein>
<feature type="transmembrane region" description="Helical" evidence="1">
    <location>
        <begin position="167"/>
        <end position="189"/>
    </location>
</feature>
<name>A0ABP0GH11_CLALP</name>
<evidence type="ECO:0000256" key="1">
    <source>
        <dbReference type="SAM" id="Phobius"/>
    </source>
</evidence>
<evidence type="ECO:0000313" key="2">
    <source>
        <dbReference type="EMBL" id="CAK8691022.1"/>
    </source>
</evidence>
<feature type="transmembrane region" description="Helical" evidence="1">
    <location>
        <begin position="125"/>
        <end position="147"/>
    </location>
</feature>
<evidence type="ECO:0008006" key="4">
    <source>
        <dbReference type="Google" id="ProtNLM"/>
    </source>
</evidence>
<dbReference type="Proteomes" id="UP001642483">
    <property type="component" value="Unassembled WGS sequence"/>
</dbReference>
<feature type="transmembrane region" description="Helical" evidence="1">
    <location>
        <begin position="201"/>
        <end position="222"/>
    </location>
</feature>
<keyword evidence="1" id="KW-0812">Transmembrane</keyword>
<keyword evidence="1" id="KW-0472">Membrane</keyword>
<feature type="transmembrane region" description="Helical" evidence="1">
    <location>
        <begin position="69"/>
        <end position="89"/>
    </location>
</feature>
<comment type="caution">
    <text evidence="2">The sequence shown here is derived from an EMBL/GenBank/DDBJ whole genome shotgun (WGS) entry which is preliminary data.</text>
</comment>
<keyword evidence="1" id="KW-1133">Transmembrane helix</keyword>
<organism evidence="2 3">
    <name type="scientific">Clavelina lepadiformis</name>
    <name type="common">Light-bulb sea squirt</name>
    <name type="synonym">Ascidia lepadiformis</name>
    <dbReference type="NCBI Taxonomy" id="159417"/>
    <lineage>
        <taxon>Eukaryota</taxon>
        <taxon>Metazoa</taxon>
        <taxon>Chordata</taxon>
        <taxon>Tunicata</taxon>
        <taxon>Ascidiacea</taxon>
        <taxon>Aplousobranchia</taxon>
        <taxon>Clavelinidae</taxon>
        <taxon>Clavelina</taxon>
    </lineage>
</organism>
<dbReference type="EMBL" id="CAWYQH010000119">
    <property type="protein sequence ID" value="CAK8691022.1"/>
    <property type="molecule type" value="Genomic_DNA"/>
</dbReference>
<gene>
    <name evidence="2" type="ORF">CVLEPA_LOCUS23555</name>
</gene>
<reference evidence="2 3" key="1">
    <citation type="submission" date="2024-02" db="EMBL/GenBank/DDBJ databases">
        <authorList>
            <person name="Daric V."/>
            <person name="Darras S."/>
        </authorList>
    </citation>
    <scope>NUCLEOTIDE SEQUENCE [LARGE SCALE GENOMIC DNA]</scope>
</reference>
<feature type="transmembrane region" description="Helical" evidence="1">
    <location>
        <begin position="24"/>
        <end position="48"/>
    </location>
</feature>
<accession>A0ABP0GH11</accession>